<dbReference type="Proteomes" id="UP000698242">
    <property type="component" value="Unassembled WGS sequence"/>
</dbReference>
<gene>
    <name evidence="3" type="ORF">PMES_00091</name>
</gene>
<accession>A0A921NR91</accession>
<dbReference type="AlphaFoldDB" id="A0A921NR91"/>
<dbReference type="CDD" id="cd19094">
    <property type="entry name" value="AKR_Tas-like"/>
    <property type="match status" value="1"/>
</dbReference>
<dbReference type="EMBL" id="APKE01000001">
    <property type="protein sequence ID" value="KAF0677586.1"/>
    <property type="molecule type" value="Genomic_DNA"/>
</dbReference>
<reference evidence="3" key="1">
    <citation type="submission" date="2013-03" db="EMBL/GenBank/DDBJ databases">
        <title>Genome Sequence of the Profundibacterium mesophilum strain KAUST100406-0324T from Red Sea, a novel genus in the family Rhodobacteraceae.</title>
        <authorList>
            <person name="Essack M."/>
            <person name="Alam I."/>
            <person name="Lafi F."/>
            <person name="Alawi W."/>
            <person name="Kamanu F."/>
            <person name="Al-Suwailem A."/>
            <person name="Lee O.O."/>
            <person name="Xu Y."/>
            <person name="Bajic V."/>
            <person name="Qian P.-Y."/>
            <person name="Archer J."/>
        </authorList>
    </citation>
    <scope>NUCLEOTIDE SEQUENCE</scope>
    <source>
        <strain evidence="3">KAUST100406-0324</strain>
    </source>
</reference>
<dbReference type="PANTHER" id="PTHR43364">
    <property type="entry name" value="NADH-SPECIFIC METHYLGLYOXAL REDUCTASE-RELATED"/>
    <property type="match status" value="1"/>
</dbReference>
<dbReference type="GO" id="GO:0030604">
    <property type="term" value="F:1-deoxy-D-xylulose-5-phosphate reductoisomerase activity"/>
    <property type="evidence" value="ECO:0007669"/>
    <property type="project" value="UniProtKB-EC"/>
</dbReference>
<evidence type="ECO:0000259" key="2">
    <source>
        <dbReference type="Pfam" id="PF00248"/>
    </source>
</evidence>
<protein>
    <submittedName>
        <fullName evidence="3">1-deoxy-D-xylulose-5-phosphate reductoisomerase</fullName>
        <ecNumber evidence="3">1.1.1.267</ecNumber>
    </submittedName>
</protein>
<keyword evidence="4" id="KW-1185">Reference proteome</keyword>
<dbReference type="EC" id="1.1.1.267" evidence="3"/>
<dbReference type="PANTHER" id="PTHR43364:SF4">
    <property type="entry name" value="NAD(P)-LINKED OXIDOREDUCTASE SUPERFAMILY PROTEIN"/>
    <property type="match status" value="1"/>
</dbReference>
<comment type="caution">
    <text evidence="3">The sequence shown here is derived from an EMBL/GenBank/DDBJ whole genome shotgun (WGS) entry which is preliminary data.</text>
</comment>
<name>A0A921NR91_9RHOB</name>
<dbReference type="RefSeq" id="WP_159963559.1">
    <property type="nucleotide sequence ID" value="NZ_APKE01000001.1"/>
</dbReference>
<dbReference type="Gene3D" id="3.20.20.100">
    <property type="entry name" value="NADP-dependent oxidoreductase domain"/>
    <property type="match status" value="1"/>
</dbReference>
<proteinExistence type="predicted"/>
<sequence length="346" mass="37862">MKRTQLGRSGIEVSQYCLGTMTWGTQNTQAEGHEQIDRAREAGIDFLDTAEMYPVNPVSAETVGRTEEIVGNYIAERGRGDLVIASKVSGKNGGFVRDGEGINGRSIREALEASLKRLKADCIDLYQLHWPNRGSYHFRQIWGYDPSGQDRAETLDNMAEVMDALCDFRREGKIRAFGLSNETAWGTVQWNGVAEAKDGPRVETVQNEYSLLCRLYDSDMAETAVNEGVTLLAYSPLAAGLLSGKYQGGACPDGSRMSLNGDLGGRKTDRVFPAIEAYLDIARRHGLDPVQMALAWTVTRPFHTVPILGATGMDQLETALGAASITLSGEVIEEIETAHKAHPMPY</sequence>
<dbReference type="Pfam" id="PF00248">
    <property type="entry name" value="Aldo_ket_red"/>
    <property type="match status" value="1"/>
</dbReference>
<dbReference type="SUPFAM" id="SSF51430">
    <property type="entry name" value="NAD(P)-linked oxidoreductase"/>
    <property type="match status" value="1"/>
</dbReference>
<dbReference type="InterPro" id="IPR050523">
    <property type="entry name" value="AKR_Detox_Biosynth"/>
</dbReference>
<dbReference type="InterPro" id="IPR036812">
    <property type="entry name" value="NAD(P)_OxRdtase_dom_sf"/>
</dbReference>
<evidence type="ECO:0000313" key="3">
    <source>
        <dbReference type="EMBL" id="KAF0677586.1"/>
    </source>
</evidence>
<dbReference type="OrthoDB" id="9803483at2"/>
<evidence type="ECO:0000256" key="1">
    <source>
        <dbReference type="ARBA" id="ARBA00023002"/>
    </source>
</evidence>
<keyword evidence="1 3" id="KW-0560">Oxidoreductase</keyword>
<organism evidence="3 4">
    <name type="scientific">Profundibacterium mesophilum KAUST100406-0324</name>
    <dbReference type="NCBI Taxonomy" id="1037889"/>
    <lineage>
        <taxon>Bacteria</taxon>
        <taxon>Pseudomonadati</taxon>
        <taxon>Pseudomonadota</taxon>
        <taxon>Alphaproteobacteria</taxon>
        <taxon>Rhodobacterales</taxon>
        <taxon>Roseobacteraceae</taxon>
        <taxon>Profundibacterium</taxon>
    </lineage>
</organism>
<feature type="domain" description="NADP-dependent oxidoreductase" evidence="2">
    <location>
        <begin position="17"/>
        <end position="338"/>
    </location>
</feature>
<evidence type="ECO:0000313" key="4">
    <source>
        <dbReference type="Proteomes" id="UP000698242"/>
    </source>
</evidence>
<dbReference type="InterPro" id="IPR023210">
    <property type="entry name" value="NADP_OxRdtase_dom"/>
</dbReference>